<accession>A0ABV2PC24</accession>
<feature type="region of interest" description="Disordered" evidence="1">
    <location>
        <begin position="352"/>
        <end position="402"/>
    </location>
</feature>
<name>A0ABV2PC24_9MICC</name>
<sequence length="402" mass="42971">MGEIEDLFDGPASGLPALLSNKAVLSRRTAQYRPAAEEEAPVNHLAGYAPFVAFCESRGVPAGQLASDVTALLAFVRTNIEDISGDPDLNEAATIFVGNVIAAMRPEAHWRVMADGSREVGARDMMIMVDRLVDGLGEADDGMVAGLLTHLMKWAADQPDGPALPELRPVPVGQSIEPFVRPELSSHEYRDAEGQAIDYGNRWGVDSPPENSYSVETHVERFEGLHKVARALIEYLESAYDVDVSRDPAHAADVSTNTGEVVDVARLTPRDLLAAPLTFVLTGYPGVVVHAGALHDFPFPICGCDACDETAESEASRMEELVLGVVAGGYGERYPVGRKKWAEYALFAADGSGNRSGAGPRESTPAQLAAAAERLQSVPDGWRPWPLRKSGTSNRDSGPGPA</sequence>
<evidence type="ECO:0000313" key="3">
    <source>
        <dbReference type="Proteomes" id="UP001549307"/>
    </source>
</evidence>
<dbReference type="GeneID" id="92755066"/>
<proteinExistence type="predicted"/>
<keyword evidence="3" id="KW-1185">Reference proteome</keyword>
<evidence type="ECO:0000256" key="1">
    <source>
        <dbReference type="SAM" id="MobiDB-lite"/>
    </source>
</evidence>
<dbReference type="EMBL" id="JBEPSN010000013">
    <property type="protein sequence ID" value="MET4542333.1"/>
    <property type="molecule type" value="Genomic_DNA"/>
</dbReference>
<reference evidence="2 3" key="1">
    <citation type="submission" date="2024-06" db="EMBL/GenBank/DDBJ databases">
        <title>Sorghum-associated microbial communities from plants grown in Nebraska, USA.</title>
        <authorList>
            <person name="Schachtman D."/>
        </authorList>
    </citation>
    <scope>NUCLEOTIDE SEQUENCE [LARGE SCALE GENOMIC DNA]</scope>
    <source>
        <strain evidence="2 3">3552</strain>
    </source>
</reference>
<protein>
    <submittedName>
        <fullName evidence="2">Uncharacterized protein</fullName>
    </submittedName>
</protein>
<dbReference type="RefSeq" id="WP_354232673.1">
    <property type="nucleotide sequence ID" value="NZ_JBEPSN010000013.1"/>
</dbReference>
<dbReference type="Proteomes" id="UP001549307">
    <property type="component" value="Unassembled WGS sequence"/>
</dbReference>
<evidence type="ECO:0000313" key="2">
    <source>
        <dbReference type="EMBL" id="MET4542333.1"/>
    </source>
</evidence>
<organism evidence="2 3">
    <name type="scientific">Arthrobacter bambusae</name>
    <dbReference type="NCBI Taxonomy" id="1338426"/>
    <lineage>
        <taxon>Bacteria</taxon>
        <taxon>Bacillati</taxon>
        <taxon>Actinomycetota</taxon>
        <taxon>Actinomycetes</taxon>
        <taxon>Micrococcales</taxon>
        <taxon>Micrococcaceae</taxon>
        <taxon>Arthrobacter</taxon>
    </lineage>
</organism>
<gene>
    <name evidence="2" type="ORF">ABIE37_004138</name>
</gene>
<dbReference type="Pfam" id="PF19736">
    <property type="entry name" value="DUF6226"/>
    <property type="match status" value="1"/>
</dbReference>
<dbReference type="InterPro" id="IPR045773">
    <property type="entry name" value="DUF6226"/>
</dbReference>
<comment type="caution">
    <text evidence="2">The sequence shown here is derived from an EMBL/GenBank/DDBJ whole genome shotgun (WGS) entry which is preliminary data.</text>
</comment>